<dbReference type="PANTHER" id="PTHR42705">
    <property type="entry name" value="BIFUNCTIONAL NON-HOMOLOGOUS END JOINING PROTEIN LIGD"/>
    <property type="match status" value="1"/>
</dbReference>
<feature type="domain" description="ATP-dependent DNA ligase family profile" evidence="22">
    <location>
        <begin position="308"/>
        <end position="444"/>
    </location>
</feature>
<dbReference type="GO" id="GO:0003910">
    <property type="term" value="F:DNA ligase (ATP) activity"/>
    <property type="evidence" value="ECO:0007669"/>
    <property type="project" value="UniProtKB-EC"/>
</dbReference>
<dbReference type="NCBIfam" id="TIGR02778">
    <property type="entry name" value="ligD_pol"/>
    <property type="match status" value="1"/>
</dbReference>
<organism evidence="23 25">
    <name type="scientific">Legionella micdadei</name>
    <name type="common">Tatlockia micdadei</name>
    <dbReference type="NCBI Taxonomy" id="451"/>
    <lineage>
        <taxon>Bacteria</taxon>
        <taxon>Pseudomonadati</taxon>
        <taxon>Pseudomonadota</taxon>
        <taxon>Gammaproteobacteria</taxon>
        <taxon>Legionellales</taxon>
        <taxon>Legionellaceae</taxon>
        <taxon>Legionella</taxon>
    </lineage>
</organism>
<keyword evidence="9" id="KW-0227">DNA damage</keyword>
<keyword evidence="6" id="KW-0540">Nuclease</keyword>
<sequence>MSLESYRQKRDFKKTPEPKGHVHKTKHFLFVVQKHAATHLHYDFRLELKGVLKSWAVPKGPCLDPKVKRLAIHVEDHPIEYGTFEGIIPKEEYGGGTVMLWDQGHWVPLDDDPEEAYHQGHLRFELNGKKIQGRWDLIRFKQNQWFLIKYDDEFAKSFSEYDVTKEEPRSVLNDQSIEEISRNYQGVWSKNKANPRADFIDPELKASLQTSPFLKTISAQLATLVDKPPKGDNWLHEIKFDGYRMVAFKKGDKIRFVSRNQKDWTTEFHQLIPDLQKLPVENGIFDGEIVALDERSRSNFQLLQNSIKSEKQSSLFYYIFDLLYLEQYDLRSLPLIERKKILTTILEEAPLSIKYSDHVVGQGEAMFKHSCDFALEGIVSKRADSRYLGKRSKSWLKIKCSKRQEFVVGGFTKPKGSRKHFGSLYLGVFNEDKELVFIGNVGTGFTDKSLEEIYNELKPLEIKKNPFNEFPPEAKTATWVKPKLIVEVEFSEWTDEGRLRHPSFKGLRTDKKAQEVIKEKERSLESIESEPPAMMGNPQKLSSPEKILYKEDKISKQDLYDYYDKISDYILPYILNRPLTLVRCPNNYKECFYQKHLNKGLTKLHEVPVKNKKGEVEQYLYLDNKEGLLNLVQMGVLEIHPWGSTINHLEHPDILIFDLDPAPDVEWKMVVEAAFDIREQLQQYELTSFVKTTGGKGLHIVIPVKAEYDWDEVKNFTRVFVEFLEKRNPEKYISKMTKAKRKGKIFIDYLRNQRDATAIAPYSTRARIHAPIATPIRWDELSEQYEDTFYTIRTVLKRLQALKTDPWRGFWTLSQSLRLNEL</sequence>
<dbReference type="InterPro" id="IPR012310">
    <property type="entry name" value="DNA_ligase_ATP-dep_cent"/>
</dbReference>
<comment type="cofactor">
    <cofactor evidence="1">
        <name>Mn(2+)</name>
        <dbReference type="ChEBI" id="CHEBI:29035"/>
    </cofactor>
</comment>
<evidence type="ECO:0000256" key="12">
    <source>
        <dbReference type="ARBA" id="ARBA00022840"/>
    </source>
</evidence>
<dbReference type="GO" id="GO:0004527">
    <property type="term" value="F:exonuclease activity"/>
    <property type="evidence" value="ECO:0007669"/>
    <property type="project" value="UniProtKB-KW"/>
</dbReference>
<dbReference type="Gene3D" id="3.30.1490.70">
    <property type="match status" value="1"/>
</dbReference>
<keyword evidence="13" id="KW-0239">DNA-directed DNA polymerase</keyword>
<keyword evidence="14" id="KW-0238">DNA-binding</keyword>
<dbReference type="InterPro" id="IPR052171">
    <property type="entry name" value="NHEJ_LigD"/>
</dbReference>
<dbReference type="RefSeq" id="WP_045100007.1">
    <property type="nucleotide sequence ID" value="NZ_FMVN01000005.1"/>
</dbReference>
<accession>A0A098GIL1</accession>
<keyword evidence="5" id="KW-0548">Nucleotidyltransferase</keyword>
<keyword evidence="4" id="KW-0808">Transferase</keyword>
<evidence type="ECO:0000256" key="16">
    <source>
        <dbReference type="ARBA" id="ARBA00023204"/>
    </source>
</evidence>
<dbReference type="GO" id="GO:0003887">
    <property type="term" value="F:DNA-directed DNA polymerase activity"/>
    <property type="evidence" value="ECO:0007669"/>
    <property type="project" value="UniProtKB-KW"/>
</dbReference>
<reference evidence="25" key="2">
    <citation type="submission" date="2014-09" db="EMBL/GenBank/DDBJ databases">
        <authorList>
            <person name="Gomez-Valero L."/>
        </authorList>
    </citation>
    <scope>NUCLEOTIDE SEQUENCE [LARGE SCALE GENOMIC DNA]</scope>
    <source>
        <strain evidence="25">ATCC33218</strain>
    </source>
</reference>
<keyword evidence="10" id="KW-0378">Hydrolase</keyword>
<dbReference type="Gene3D" id="3.30.470.30">
    <property type="entry name" value="DNA ligase/mRNA capping enzyme"/>
    <property type="match status" value="1"/>
</dbReference>
<dbReference type="PANTHER" id="PTHR42705:SF2">
    <property type="entry name" value="BIFUNCTIONAL NON-HOMOLOGOUS END JOINING PROTEIN LIGD"/>
    <property type="match status" value="1"/>
</dbReference>
<evidence type="ECO:0000256" key="8">
    <source>
        <dbReference type="ARBA" id="ARBA00022741"/>
    </source>
</evidence>
<dbReference type="EC" id="6.5.1.1" evidence="2"/>
<evidence type="ECO:0000256" key="11">
    <source>
        <dbReference type="ARBA" id="ARBA00022839"/>
    </source>
</evidence>
<feature type="region of interest" description="Disordered" evidence="21">
    <location>
        <begin position="1"/>
        <end position="20"/>
    </location>
</feature>
<keyword evidence="18" id="KW-0511">Multifunctional enzyme</keyword>
<evidence type="ECO:0000256" key="21">
    <source>
        <dbReference type="SAM" id="MobiDB-lite"/>
    </source>
</evidence>
<evidence type="ECO:0000256" key="18">
    <source>
        <dbReference type="ARBA" id="ARBA00023268"/>
    </source>
</evidence>
<dbReference type="GO" id="GO:0006310">
    <property type="term" value="P:DNA recombination"/>
    <property type="evidence" value="ECO:0007669"/>
    <property type="project" value="UniProtKB-KW"/>
</dbReference>
<evidence type="ECO:0000256" key="13">
    <source>
        <dbReference type="ARBA" id="ARBA00022932"/>
    </source>
</evidence>
<evidence type="ECO:0000256" key="4">
    <source>
        <dbReference type="ARBA" id="ARBA00022679"/>
    </source>
</evidence>
<dbReference type="HOGENOM" id="CLU_008325_0_1_6"/>
<dbReference type="InterPro" id="IPR012309">
    <property type="entry name" value="DNA_ligase_ATP-dep_C"/>
</dbReference>
<keyword evidence="26" id="KW-1185">Reference proteome</keyword>
<dbReference type="GO" id="GO:0006281">
    <property type="term" value="P:DNA repair"/>
    <property type="evidence" value="ECO:0007669"/>
    <property type="project" value="UniProtKB-KW"/>
</dbReference>
<evidence type="ECO:0000313" key="23">
    <source>
        <dbReference type="EMBL" id="CEG61832.1"/>
    </source>
</evidence>
<keyword evidence="15" id="KW-0233">DNA recombination</keyword>
<feature type="region of interest" description="Disordered" evidence="21">
    <location>
        <begin position="521"/>
        <end position="540"/>
    </location>
</feature>
<keyword evidence="3 23" id="KW-0436">Ligase</keyword>
<dbReference type="PROSITE" id="PS50160">
    <property type="entry name" value="DNA_LIGASE_A3"/>
    <property type="match status" value="1"/>
</dbReference>
<dbReference type="PATRIC" id="fig|451.8.peg.2686"/>
<dbReference type="Gene3D" id="3.90.920.10">
    <property type="entry name" value="DNA primase, PRIM domain"/>
    <property type="match status" value="1"/>
</dbReference>
<evidence type="ECO:0000256" key="7">
    <source>
        <dbReference type="ARBA" id="ARBA00022723"/>
    </source>
</evidence>
<dbReference type="GO" id="GO:0003677">
    <property type="term" value="F:DNA binding"/>
    <property type="evidence" value="ECO:0007669"/>
    <property type="project" value="UniProtKB-KW"/>
</dbReference>
<keyword evidence="17" id="KW-0464">Manganese</keyword>
<dbReference type="Pfam" id="PF13298">
    <property type="entry name" value="LigD_N"/>
    <property type="match status" value="1"/>
</dbReference>
<dbReference type="InterPro" id="IPR014143">
    <property type="entry name" value="NHEJ_ligase_prk"/>
</dbReference>
<evidence type="ECO:0000256" key="15">
    <source>
        <dbReference type="ARBA" id="ARBA00023172"/>
    </source>
</evidence>
<dbReference type="NCBIfam" id="TIGR02777">
    <property type="entry name" value="LigD_PE_dom"/>
    <property type="match status" value="1"/>
</dbReference>
<keyword evidence="7" id="KW-0479">Metal-binding</keyword>
<dbReference type="EMBL" id="LN614830">
    <property type="protein sequence ID" value="CEG61832.1"/>
    <property type="molecule type" value="Genomic_DNA"/>
</dbReference>
<dbReference type="InterPro" id="IPR014144">
    <property type="entry name" value="LigD_PE_domain"/>
</dbReference>
<dbReference type="AlphaFoldDB" id="A0A098GIL1"/>
<protein>
    <recommendedName>
        <fullName evidence="2">DNA ligase (ATP)</fullName>
        <ecNumber evidence="2">6.5.1.1</ecNumber>
    </recommendedName>
    <alternativeName>
        <fullName evidence="19">NHEJ DNA polymerase</fullName>
    </alternativeName>
</protein>
<dbReference type="Pfam" id="PF04679">
    <property type="entry name" value="DNA_ligase_A_C"/>
    <property type="match status" value="1"/>
</dbReference>
<dbReference type="GO" id="GO:0046872">
    <property type="term" value="F:metal ion binding"/>
    <property type="evidence" value="ECO:0007669"/>
    <property type="project" value="UniProtKB-KW"/>
</dbReference>
<dbReference type="NCBIfam" id="TIGR02779">
    <property type="entry name" value="NHEJ_ligase_lig"/>
    <property type="match status" value="1"/>
</dbReference>
<comment type="catalytic activity">
    <reaction evidence="20">
        <text>ATP + (deoxyribonucleotide)n-3'-hydroxyl + 5'-phospho-(deoxyribonucleotide)m = (deoxyribonucleotide)n+m + AMP + diphosphate.</text>
        <dbReference type="EC" id="6.5.1.1"/>
    </reaction>
</comment>
<name>A0A098GIL1_LEGMI</name>
<evidence type="ECO:0000256" key="10">
    <source>
        <dbReference type="ARBA" id="ARBA00022801"/>
    </source>
</evidence>
<evidence type="ECO:0000259" key="22">
    <source>
        <dbReference type="PROSITE" id="PS50160"/>
    </source>
</evidence>
<keyword evidence="16" id="KW-0234">DNA repair</keyword>
<dbReference type="InterPro" id="IPR012340">
    <property type="entry name" value="NA-bd_OB-fold"/>
</dbReference>
<evidence type="ECO:0000256" key="5">
    <source>
        <dbReference type="ARBA" id="ARBA00022695"/>
    </source>
</evidence>
<evidence type="ECO:0000256" key="1">
    <source>
        <dbReference type="ARBA" id="ARBA00001936"/>
    </source>
</evidence>
<reference evidence="23" key="1">
    <citation type="submission" date="2014-09" db="EMBL/GenBank/DDBJ databases">
        <authorList>
            <person name="GOMEZ-VALERO Laura"/>
        </authorList>
    </citation>
    <scope>NUCLEOTIDE SEQUENCE</scope>
    <source>
        <strain evidence="23">ATCC33218</strain>
    </source>
</reference>
<dbReference type="Gene3D" id="2.40.50.140">
    <property type="entry name" value="Nucleic acid-binding proteins"/>
    <property type="match status" value="1"/>
</dbReference>
<dbReference type="Pfam" id="PF01068">
    <property type="entry name" value="DNA_ligase_A_M"/>
    <property type="match status" value="1"/>
</dbReference>
<keyword evidence="8" id="KW-0547">Nucleotide-binding</keyword>
<dbReference type="InterPro" id="IPR014145">
    <property type="entry name" value="LigD_pol_dom"/>
</dbReference>
<dbReference type="CDD" id="cd07906">
    <property type="entry name" value="Adenylation_DNA_ligase_LigD_LigC"/>
    <property type="match status" value="1"/>
</dbReference>
<dbReference type="InterPro" id="IPR014146">
    <property type="entry name" value="LigD_ligase_dom"/>
</dbReference>
<evidence type="ECO:0000256" key="14">
    <source>
        <dbReference type="ARBA" id="ARBA00023125"/>
    </source>
</evidence>
<dbReference type="EMBL" id="FMVN01000005">
    <property type="protein sequence ID" value="SCY24950.1"/>
    <property type="molecule type" value="Genomic_DNA"/>
</dbReference>
<dbReference type="OrthoDB" id="9802472at2"/>
<dbReference type="CDD" id="cd07971">
    <property type="entry name" value="OBF_DNA_ligase_LigD"/>
    <property type="match status" value="1"/>
</dbReference>
<gene>
    <name evidence="23" type="primary">ligD</name>
    <name evidence="23" type="ORF">LMI_2571</name>
    <name evidence="24" type="ORF">SAMN02982997_01208</name>
</gene>
<dbReference type="Proteomes" id="UP000182998">
    <property type="component" value="Unassembled WGS sequence"/>
</dbReference>
<dbReference type="GO" id="GO:0005524">
    <property type="term" value="F:ATP binding"/>
    <property type="evidence" value="ECO:0007669"/>
    <property type="project" value="UniProtKB-KW"/>
</dbReference>
<dbReference type="InterPro" id="IPR033651">
    <property type="entry name" value="PaeLigD_Pol-like"/>
</dbReference>
<evidence type="ECO:0000313" key="25">
    <source>
        <dbReference type="Proteomes" id="UP000032414"/>
    </source>
</evidence>
<evidence type="ECO:0000256" key="19">
    <source>
        <dbReference type="ARBA" id="ARBA00029943"/>
    </source>
</evidence>
<dbReference type="KEGG" id="tmc:LMI_2571"/>
<evidence type="ECO:0000313" key="26">
    <source>
        <dbReference type="Proteomes" id="UP000182998"/>
    </source>
</evidence>
<evidence type="ECO:0000256" key="9">
    <source>
        <dbReference type="ARBA" id="ARBA00022763"/>
    </source>
</evidence>
<dbReference type="SUPFAM" id="SSF50249">
    <property type="entry name" value="Nucleic acid-binding proteins"/>
    <property type="match status" value="1"/>
</dbReference>
<dbReference type="NCBIfam" id="TIGR02776">
    <property type="entry name" value="NHEJ_ligase_prk"/>
    <property type="match status" value="1"/>
</dbReference>
<keyword evidence="12" id="KW-0067">ATP-binding</keyword>
<keyword evidence="11" id="KW-0269">Exonuclease</keyword>
<evidence type="ECO:0000313" key="24">
    <source>
        <dbReference type="EMBL" id="SCY24950.1"/>
    </source>
</evidence>
<dbReference type="CDD" id="cd04862">
    <property type="entry name" value="PaeLigD_Pol_like"/>
    <property type="match status" value="1"/>
</dbReference>
<evidence type="ECO:0000256" key="3">
    <source>
        <dbReference type="ARBA" id="ARBA00022598"/>
    </source>
</evidence>
<dbReference type="SUPFAM" id="SSF56091">
    <property type="entry name" value="DNA ligase/mRNA capping enzyme, catalytic domain"/>
    <property type="match status" value="1"/>
</dbReference>
<dbReference type="NCBIfam" id="NF004628">
    <property type="entry name" value="PRK05972.1"/>
    <property type="match status" value="1"/>
</dbReference>
<evidence type="ECO:0000256" key="20">
    <source>
        <dbReference type="ARBA" id="ARBA00034003"/>
    </source>
</evidence>
<evidence type="ECO:0000256" key="2">
    <source>
        <dbReference type="ARBA" id="ARBA00012727"/>
    </source>
</evidence>
<dbReference type="Pfam" id="PF21686">
    <property type="entry name" value="LigD_Prim-Pol"/>
    <property type="match status" value="1"/>
</dbReference>
<evidence type="ECO:0000256" key="6">
    <source>
        <dbReference type="ARBA" id="ARBA00022722"/>
    </source>
</evidence>
<dbReference type="Proteomes" id="UP000032414">
    <property type="component" value="Chromosome I"/>
</dbReference>
<evidence type="ECO:0000256" key="17">
    <source>
        <dbReference type="ARBA" id="ARBA00023211"/>
    </source>
</evidence>
<reference evidence="24 26" key="3">
    <citation type="submission" date="2016-10" db="EMBL/GenBank/DDBJ databases">
        <authorList>
            <person name="Varghese N."/>
            <person name="Submissions S."/>
        </authorList>
    </citation>
    <scope>NUCLEOTIDE SEQUENCE [LARGE SCALE GENOMIC DNA]</scope>
    <source>
        <strain evidence="24 26">ATCC 33218</strain>
    </source>
</reference>
<proteinExistence type="predicted"/>